<dbReference type="EMBL" id="JBHSGU010000022">
    <property type="protein sequence ID" value="MFC4701737.1"/>
    <property type="molecule type" value="Genomic_DNA"/>
</dbReference>
<dbReference type="Proteomes" id="UP001595897">
    <property type="component" value="Unassembled WGS sequence"/>
</dbReference>
<keyword evidence="2" id="KW-1185">Reference proteome</keyword>
<name>A0ABV9LYY2_9ALTE</name>
<dbReference type="RefSeq" id="WP_382410499.1">
    <property type="nucleotide sequence ID" value="NZ_JBHSGU010000022.1"/>
</dbReference>
<accession>A0ABV9LYY2</accession>
<organism evidence="1 2">
    <name type="scientific">Glaciecola siphonariae</name>
    <dbReference type="NCBI Taxonomy" id="521012"/>
    <lineage>
        <taxon>Bacteria</taxon>
        <taxon>Pseudomonadati</taxon>
        <taxon>Pseudomonadota</taxon>
        <taxon>Gammaproteobacteria</taxon>
        <taxon>Alteromonadales</taxon>
        <taxon>Alteromonadaceae</taxon>
        <taxon>Glaciecola</taxon>
    </lineage>
</organism>
<proteinExistence type="predicted"/>
<sequence>MKNWTEIKHEFETDGSLRDIYIVGASESIWNVFINAVNNSYPCKFFVDGEEKSLPSSFSAIKGIQNTATTNLAIKIDGGILVNCHFFSDHQIELDLSPSDIANTNDFENLQKFMFWLHNLLKLKVVLTHENGPELEILTVE</sequence>
<comment type="caution">
    <text evidence="1">The sequence shown here is derived from an EMBL/GenBank/DDBJ whole genome shotgun (WGS) entry which is preliminary data.</text>
</comment>
<protein>
    <submittedName>
        <fullName evidence="1">Uncharacterized protein</fullName>
    </submittedName>
</protein>
<reference evidence="2" key="1">
    <citation type="journal article" date="2019" name="Int. J. Syst. Evol. Microbiol.">
        <title>The Global Catalogue of Microorganisms (GCM) 10K type strain sequencing project: providing services to taxonomists for standard genome sequencing and annotation.</title>
        <authorList>
            <consortium name="The Broad Institute Genomics Platform"/>
            <consortium name="The Broad Institute Genome Sequencing Center for Infectious Disease"/>
            <person name="Wu L."/>
            <person name="Ma J."/>
        </authorList>
    </citation>
    <scope>NUCLEOTIDE SEQUENCE [LARGE SCALE GENOMIC DNA]</scope>
    <source>
        <strain evidence="2">KACC 12507</strain>
    </source>
</reference>
<evidence type="ECO:0000313" key="2">
    <source>
        <dbReference type="Proteomes" id="UP001595897"/>
    </source>
</evidence>
<gene>
    <name evidence="1" type="ORF">ACFO4O_16395</name>
</gene>
<evidence type="ECO:0000313" key="1">
    <source>
        <dbReference type="EMBL" id="MFC4701737.1"/>
    </source>
</evidence>